<evidence type="ECO:0000313" key="3">
    <source>
        <dbReference type="Proteomes" id="UP000278542"/>
    </source>
</evidence>
<organism evidence="2 3">
    <name type="scientific">Orbus hercynius</name>
    <dbReference type="NCBI Taxonomy" id="593135"/>
    <lineage>
        <taxon>Bacteria</taxon>
        <taxon>Pseudomonadati</taxon>
        <taxon>Pseudomonadota</taxon>
        <taxon>Gammaproteobacteria</taxon>
        <taxon>Orbales</taxon>
        <taxon>Orbaceae</taxon>
        <taxon>Orbus</taxon>
    </lineage>
</organism>
<keyword evidence="1" id="KW-1133">Transmembrane helix</keyword>
<dbReference type="RefSeq" id="WP_121144217.1">
    <property type="nucleotide sequence ID" value="NZ_RBWY01000001.1"/>
</dbReference>
<comment type="caution">
    <text evidence="2">The sequence shown here is derived from an EMBL/GenBank/DDBJ whole genome shotgun (WGS) entry which is preliminary data.</text>
</comment>
<evidence type="ECO:0000256" key="1">
    <source>
        <dbReference type="SAM" id="Phobius"/>
    </source>
</evidence>
<dbReference type="OrthoDB" id="6877134at2"/>
<dbReference type="Proteomes" id="UP000278542">
    <property type="component" value="Unassembled WGS sequence"/>
</dbReference>
<keyword evidence="1" id="KW-0812">Transmembrane</keyword>
<proteinExistence type="predicted"/>
<reference evidence="2 3" key="1">
    <citation type="submission" date="2018-10" db="EMBL/GenBank/DDBJ databases">
        <title>Genomic Encyclopedia of Type Strains, Phase IV (KMG-IV): sequencing the most valuable type-strain genomes for metagenomic binning, comparative biology and taxonomic classification.</title>
        <authorList>
            <person name="Goeker M."/>
        </authorList>
    </citation>
    <scope>NUCLEOTIDE SEQUENCE [LARGE SCALE GENOMIC DNA]</scope>
    <source>
        <strain evidence="2 3">DSM 22228</strain>
    </source>
</reference>
<keyword evidence="3" id="KW-1185">Reference proteome</keyword>
<dbReference type="Pfam" id="PF03245">
    <property type="entry name" value="Phage_lysis"/>
    <property type="match status" value="1"/>
</dbReference>
<dbReference type="InterPro" id="IPR004929">
    <property type="entry name" value="I-spanin"/>
</dbReference>
<dbReference type="GO" id="GO:0044659">
    <property type="term" value="P:viral release from host cell by cytolysis"/>
    <property type="evidence" value="ECO:0007669"/>
    <property type="project" value="InterPro"/>
</dbReference>
<protein>
    <submittedName>
        <fullName evidence="2">Prophage endopeptidase</fullName>
    </submittedName>
</protein>
<sequence>MSTRFKFILVIAIIAVFGLLVTILVDIKNTYVELGSVKTELVQVKSEFSQYQTLVQKVNEIDHKFTQELTDAKSENDKQYNNVINNIASLQLNNSKPNQTGSAGMDDANACELTGEARQNYYLLRDDIITKDNQVLGLQSYIKNVCLVEQ</sequence>
<feature type="transmembrane region" description="Helical" evidence="1">
    <location>
        <begin position="7"/>
        <end position="25"/>
    </location>
</feature>
<evidence type="ECO:0000313" key="2">
    <source>
        <dbReference type="EMBL" id="RKS87316.1"/>
    </source>
</evidence>
<keyword evidence="1" id="KW-0472">Membrane</keyword>
<dbReference type="AlphaFoldDB" id="A0A495RJH2"/>
<accession>A0A495RJH2</accession>
<dbReference type="EMBL" id="RBWY01000001">
    <property type="protein sequence ID" value="RKS87316.1"/>
    <property type="molecule type" value="Genomic_DNA"/>
</dbReference>
<gene>
    <name evidence="2" type="ORF">DES39_0536</name>
</gene>
<name>A0A495RJH2_9GAMM</name>